<evidence type="ECO:0000313" key="11">
    <source>
        <dbReference type="EMBL" id="RAS59731.1"/>
    </source>
</evidence>
<protein>
    <submittedName>
        <fullName evidence="11">CRISPR-associated Cas3 family helicase</fullName>
    </submittedName>
</protein>
<organism evidence="11 12">
    <name type="scientific">Lentzea atacamensis</name>
    <dbReference type="NCBI Taxonomy" id="531938"/>
    <lineage>
        <taxon>Bacteria</taxon>
        <taxon>Bacillati</taxon>
        <taxon>Actinomycetota</taxon>
        <taxon>Actinomycetes</taxon>
        <taxon>Pseudonocardiales</taxon>
        <taxon>Pseudonocardiaceae</taxon>
        <taxon>Lentzea</taxon>
    </lineage>
</organism>
<sequence length="741" mass="81475">MSVLACTPSGVESNENEDLCLWAHSENEKGDMHGLVEHLRAVAALAAEFAGVFGAASLAWWLGMVHDLGKAAEGWQERLLALCGTRGSVGIDHKAAGARFAVERLGLWRFAMAVQGHHGGLESPVLLHGFLTSPDRDRSAEEQSIGRLSALVPELRDPTPPQWPAWARSDPLAGEMLLRMVFSALVDADYLDTQAHFRPGEASATMSVGMRELLSRYEDARGKQLANRPASAMDGFRSQVYDDCLRAAELPPGFFRLAAPTGVGKTIAAGGFALHHAVRHGMRRVVVAVPFLSVTDQNAKVYRDWLDADGSSRVVLEHHTAVNVESGPGGRWQRLAAENWDAEFIVTTTVQLFESLHSRTPSRMRKLHRLARSVIVLDEVQAIPVHVLEPVLLALRQLVEHFGVTVLLASATQPEFWHLPVVDGIEPVPVVSEPERLYDTLKRVRYRWWTTPKPTLAEVAAEAAVRSRALVVVNTTDHARAVLTGWQASTSSADVRHLSTRMCSRHRLDTLDEIRALLAGPGDVLVVSTQLVEAGVDLDFPVVYRAIAPAESMLQAAGRCNREGCLGHAGGLVVLFDPVEIGCPPSYAVPLHETRKAFGPSAGKAELDDLNAFATYSAAVYSSLNPTERGQAVVDARREWDCPRVTDLFRMIDDQSVPVLVDYRPTGDQQARDRADRVVAAIRRGRTPRPHELRHLQPFLASMPRTRALRDDRAVPLIGDLHVWNGRYDPHHGIDLDPKEH</sequence>
<evidence type="ECO:0000259" key="10">
    <source>
        <dbReference type="PROSITE" id="PS51643"/>
    </source>
</evidence>
<gene>
    <name evidence="11" type="ORF">C8D87_11331</name>
</gene>
<dbReference type="InterPro" id="IPR006674">
    <property type="entry name" value="HD_domain"/>
</dbReference>
<evidence type="ECO:0000256" key="1">
    <source>
        <dbReference type="ARBA" id="ARBA00006847"/>
    </source>
</evidence>
<evidence type="ECO:0000259" key="9">
    <source>
        <dbReference type="PROSITE" id="PS51192"/>
    </source>
</evidence>
<evidence type="ECO:0000256" key="7">
    <source>
        <dbReference type="ARBA" id="ARBA00022840"/>
    </source>
</evidence>
<dbReference type="InterPro" id="IPR027417">
    <property type="entry name" value="P-loop_NTPase"/>
</dbReference>
<name>A0ABX9DWE1_9PSEU</name>
<dbReference type="NCBIfam" id="TIGR01596">
    <property type="entry name" value="cas3_HD"/>
    <property type="match status" value="1"/>
</dbReference>
<keyword evidence="8" id="KW-0051">Antiviral defense</keyword>
<dbReference type="InterPro" id="IPR038257">
    <property type="entry name" value="CRISPR-assoc_Cas3_HD_sf"/>
</dbReference>
<dbReference type="Proteomes" id="UP000248714">
    <property type="component" value="Unassembled WGS sequence"/>
</dbReference>
<evidence type="ECO:0000256" key="8">
    <source>
        <dbReference type="ARBA" id="ARBA00023118"/>
    </source>
</evidence>
<dbReference type="Gene3D" id="1.10.3210.30">
    <property type="match status" value="1"/>
</dbReference>
<evidence type="ECO:0000256" key="2">
    <source>
        <dbReference type="ARBA" id="ARBA00009046"/>
    </source>
</evidence>
<keyword evidence="6" id="KW-0347">Helicase</keyword>
<evidence type="ECO:0000256" key="3">
    <source>
        <dbReference type="ARBA" id="ARBA00022723"/>
    </source>
</evidence>
<dbReference type="EMBL" id="QLTT01000013">
    <property type="protein sequence ID" value="RAS59731.1"/>
    <property type="molecule type" value="Genomic_DNA"/>
</dbReference>
<dbReference type="SMART" id="SM00487">
    <property type="entry name" value="DEXDc"/>
    <property type="match status" value="1"/>
</dbReference>
<dbReference type="PROSITE" id="PS51192">
    <property type="entry name" value="HELICASE_ATP_BIND_1"/>
    <property type="match status" value="1"/>
</dbReference>
<evidence type="ECO:0000256" key="5">
    <source>
        <dbReference type="ARBA" id="ARBA00022801"/>
    </source>
</evidence>
<evidence type="ECO:0000313" key="12">
    <source>
        <dbReference type="Proteomes" id="UP000248714"/>
    </source>
</evidence>
<dbReference type="Gene3D" id="3.40.50.300">
    <property type="entry name" value="P-loop containing nucleotide triphosphate hydrolases"/>
    <property type="match status" value="2"/>
</dbReference>
<dbReference type="CDD" id="cd09641">
    <property type="entry name" value="Cas3''_I"/>
    <property type="match status" value="1"/>
</dbReference>
<evidence type="ECO:0000256" key="4">
    <source>
        <dbReference type="ARBA" id="ARBA00022741"/>
    </source>
</evidence>
<reference evidence="11 12" key="1">
    <citation type="submission" date="2018-06" db="EMBL/GenBank/DDBJ databases">
        <title>Genomic Encyclopedia of Type Strains, Phase IV (KMG-IV): sequencing the most valuable type-strain genomes for metagenomic binning, comparative biology and taxonomic classification.</title>
        <authorList>
            <person name="Goeker M."/>
        </authorList>
    </citation>
    <scope>NUCLEOTIDE SEQUENCE [LARGE SCALE GENOMIC DNA]</scope>
    <source>
        <strain evidence="11 12">DSM 45479</strain>
    </source>
</reference>
<comment type="similarity">
    <text evidence="1">In the N-terminal section; belongs to the CRISPR-associated nuclease Cas3-HD family.</text>
</comment>
<accession>A0ABX9DWE1</accession>
<dbReference type="CDD" id="cd17930">
    <property type="entry name" value="DEXHc_cas3"/>
    <property type="match status" value="1"/>
</dbReference>
<dbReference type="PROSITE" id="PS51643">
    <property type="entry name" value="HD_CAS3"/>
    <property type="match status" value="1"/>
</dbReference>
<keyword evidence="5" id="KW-0378">Hydrolase</keyword>
<dbReference type="InterPro" id="IPR006483">
    <property type="entry name" value="CRISPR-assoc_Cas3_HD"/>
</dbReference>
<dbReference type="Pfam" id="PF22590">
    <property type="entry name" value="Cas3-like_C_2"/>
    <property type="match status" value="1"/>
</dbReference>
<feature type="domain" description="Helicase ATP-binding" evidence="9">
    <location>
        <begin position="246"/>
        <end position="431"/>
    </location>
</feature>
<feature type="domain" description="HD Cas3-type" evidence="10">
    <location>
        <begin position="28"/>
        <end position="191"/>
    </location>
</feature>
<comment type="caution">
    <text evidence="11">The sequence shown here is derived from an EMBL/GenBank/DDBJ whole genome shotgun (WGS) entry which is preliminary data.</text>
</comment>
<dbReference type="Pfam" id="PF01966">
    <property type="entry name" value="HD"/>
    <property type="match status" value="1"/>
</dbReference>
<dbReference type="Pfam" id="PF00270">
    <property type="entry name" value="DEAD"/>
    <property type="match status" value="1"/>
</dbReference>
<dbReference type="SUPFAM" id="SSF109604">
    <property type="entry name" value="HD-domain/PDEase-like"/>
    <property type="match status" value="1"/>
</dbReference>
<dbReference type="InterPro" id="IPR054712">
    <property type="entry name" value="Cas3-like_dom"/>
</dbReference>
<dbReference type="InterPro" id="IPR011545">
    <property type="entry name" value="DEAD/DEAH_box_helicase_dom"/>
</dbReference>
<dbReference type="InterPro" id="IPR014001">
    <property type="entry name" value="Helicase_ATP-bd"/>
</dbReference>
<keyword evidence="4" id="KW-0547">Nucleotide-binding</keyword>
<evidence type="ECO:0000256" key="6">
    <source>
        <dbReference type="ARBA" id="ARBA00022806"/>
    </source>
</evidence>
<keyword evidence="7" id="KW-0067">ATP-binding</keyword>
<keyword evidence="12" id="KW-1185">Reference proteome</keyword>
<proteinExistence type="inferred from homology"/>
<keyword evidence="3" id="KW-0479">Metal-binding</keyword>
<dbReference type="SUPFAM" id="SSF52540">
    <property type="entry name" value="P-loop containing nucleoside triphosphate hydrolases"/>
    <property type="match status" value="1"/>
</dbReference>
<comment type="similarity">
    <text evidence="2">In the central section; belongs to the CRISPR-associated helicase Cas3 family.</text>
</comment>